<protein>
    <submittedName>
        <fullName evidence="4">Cysteine hydrolase</fullName>
    </submittedName>
</protein>
<gene>
    <name evidence="4" type="ORF">IAA61_02885</name>
</gene>
<evidence type="ECO:0000313" key="5">
    <source>
        <dbReference type="Proteomes" id="UP000824109"/>
    </source>
</evidence>
<dbReference type="GO" id="GO:0016787">
    <property type="term" value="F:hydrolase activity"/>
    <property type="evidence" value="ECO:0007669"/>
    <property type="project" value="UniProtKB-KW"/>
</dbReference>
<keyword evidence="2 4" id="KW-0378">Hydrolase</keyword>
<reference evidence="4" key="1">
    <citation type="submission" date="2020-10" db="EMBL/GenBank/DDBJ databases">
        <authorList>
            <person name="Gilroy R."/>
        </authorList>
    </citation>
    <scope>NUCLEOTIDE SEQUENCE</scope>
    <source>
        <strain evidence="4">USAMLcec3-3695</strain>
    </source>
</reference>
<evidence type="ECO:0000256" key="2">
    <source>
        <dbReference type="ARBA" id="ARBA00022801"/>
    </source>
</evidence>
<dbReference type="InterPro" id="IPR000868">
    <property type="entry name" value="Isochorismatase-like_dom"/>
</dbReference>
<dbReference type="PANTHER" id="PTHR43540">
    <property type="entry name" value="PEROXYUREIDOACRYLATE/UREIDOACRYLATE AMIDOHYDROLASE-RELATED"/>
    <property type="match status" value="1"/>
</dbReference>
<dbReference type="Gene3D" id="3.40.50.850">
    <property type="entry name" value="Isochorismatase-like"/>
    <property type="match status" value="1"/>
</dbReference>
<reference evidence="4" key="2">
    <citation type="journal article" date="2021" name="PeerJ">
        <title>Extensive microbial diversity within the chicken gut microbiome revealed by metagenomics and culture.</title>
        <authorList>
            <person name="Gilroy R."/>
            <person name="Ravi A."/>
            <person name="Getino M."/>
            <person name="Pursley I."/>
            <person name="Horton D.L."/>
            <person name="Alikhan N.F."/>
            <person name="Baker D."/>
            <person name="Gharbi K."/>
            <person name="Hall N."/>
            <person name="Watson M."/>
            <person name="Adriaenssens E.M."/>
            <person name="Foster-Nyarko E."/>
            <person name="Jarju S."/>
            <person name="Secka A."/>
            <person name="Antonio M."/>
            <person name="Oren A."/>
            <person name="Chaudhuri R.R."/>
            <person name="La Ragione R."/>
            <person name="Hildebrand F."/>
            <person name="Pallen M.J."/>
        </authorList>
    </citation>
    <scope>NUCLEOTIDE SEQUENCE</scope>
    <source>
        <strain evidence="4">USAMLcec3-3695</strain>
    </source>
</reference>
<organism evidence="4 5">
    <name type="scientific">Candidatus Ornithomonoglobus merdipullorum</name>
    <dbReference type="NCBI Taxonomy" id="2840895"/>
    <lineage>
        <taxon>Bacteria</taxon>
        <taxon>Bacillati</taxon>
        <taxon>Bacillota</taxon>
        <taxon>Clostridia</taxon>
        <taxon>Candidatus Ornithomonoglobus</taxon>
    </lineage>
</organism>
<dbReference type="CDD" id="cd00431">
    <property type="entry name" value="cysteine_hydrolases"/>
    <property type="match status" value="1"/>
</dbReference>
<sequence>MKKILVVVDYQNDFVNGSLGFEGAERLDEAICRKIDEYAGDEIVHTLDTHGSDYLDTYEGRNLPVPHCIKGTEGHRNYGKTAQKLEGTRSFEKSSFGSLELGEYLKRGGYDLVELCGLVSNICVLSNAVIARAALPDAEIIVDPECTASADEELNAAALAVLKGIQITVP</sequence>
<comment type="similarity">
    <text evidence="1">Belongs to the isochorismatase family.</text>
</comment>
<dbReference type="SUPFAM" id="SSF52499">
    <property type="entry name" value="Isochorismatase-like hydrolases"/>
    <property type="match status" value="1"/>
</dbReference>
<proteinExistence type="inferred from homology"/>
<name>A0A9D1MB17_9FIRM</name>
<dbReference type="Pfam" id="PF00857">
    <property type="entry name" value="Isochorismatase"/>
    <property type="match status" value="1"/>
</dbReference>
<dbReference type="InterPro" id="IPR036380">
    <property type="entry name" value="Isochorismatase-like_sf"/>
</dbReference>
<dbReference type="AlphaFoldDB" id="A0A9D1MB17"/>
<dbReference type="EMBL" id="DVNB01000029">
    <property type="protein sequence ID" value="HIU56742.1"/>
    <property type="molecule type" value="Genomic_DNA"/>
</dbReference>
<dbReference type="PANTHER" id="PTHR43540:SF10">
    <property type="entry name" value="ISOCHORISMATASE"/>
    <property type="match status" value="1"/>
</dbReference>
<evidence type="ECO:0000313" key="4">
    <source>
        <dbReference type="EMBL" id="HIU56742.1"/>
    </source>
</evidence>
<dbReference type="InterPro" id="IPR050272">
    <property type="entry name" value="Isochorismatase-like_hydrls"/>
</dbReference>
<evidence type="ECO:0000259" key="3">
    <source>
        <dbReference type="Pfam" id="PF00857"/>
    </source>
</evidence>
<comment type="caution">
    <text evidence="4">The sequence shown here is derived from an EMBL/GenBank/DDBJ whole genome shotgun (WGS) entry which is preliminary data.</text>
</comment>
<feature type="domain" description="Isochorismatase-like" evidence="3">
    <location>
        <begin position="4"/>
        <end position="163"/>
    </location>
</feature>
<accession>A0A9D1MB17</accession>
<dbReference type="Proteomes" id="UP000824109">
    <property type="component" value="Unassembled WGS sequence"/>
</dbReference>
<evidence type="ECO:0000256" key="1">
    <source>
        <dbReference type="ARBA" id="ARBA00006336"/>
    </source>
</evidence>